<dbReference type="EMBL" id="BNCQ01000048">
    <property type="protein sequence ID" value="GIM13412.1"/>
    <property type="molecule type" value="Genomic_DNA"/>
</dbReference>
<evidence type="ECO:0000256" key="8">
    <source>
        <dbReference type="ARBA" id="ARBA00023212"/>
    </source>
</evidence>
<dbReference type="Proteomes" id="UP000722791">
    <property type="component" value="Unassembled WGS sequence"/>
</dbReference>
<dbReference type="AlphaFoldDB" id="A0A8J4GR87"/>
<comment type="similarity">
    <text evidence="2">Belongs to the CEP162 family.</text>
</comment>
<evidence type="ECO:0000313" key="14">
    <source>
        <dbReference type="Proteomes" id="UP000747110"/>
    </source>
</evidence>
<evidence type="ECO:0000313" key="12">
    <source>
        <dbReference type="EMBL" id="GIM13412.1"/>
    </source>
</evidence>
<feature type="region of interest" description="Disordered" evidence="10">
    <location>
        <begin position="714"/>
        <end position="756"/>
    </location>
</feature>
<evidence type="ECO:0000256" key="5">
    <source>
        <dbReference type="ARBA" id="ARBA00022701"/>
    </source>
</evidence>
<evidence type="ECO:0000256" key="6">
    <source>
        <dbReference type="ARBA" id="ARBA00022794"/>
    </source>
</evidence>
<feature type="coiled-coil region" evidence="9">
    <location>
        <begin position="869"/>
        <end position="941"/>
    </location>
</feature>
<dbReference type="GO" id="GO:0005879">
    <property type="term" value="C:axonemal microtubule"/>
    <property type="evidence" value="ECO:0007669"/>
    <property type="project" value="TreeGrafter"/>
</dbReference>
<dbReference type="EMBL" id="BNCP01000015">
    <property type="protein sequence ID" value="GIL79381.1"/>
    <property type="molecule type" value="Genomic_DNA"/>
</dbReference>
<keyword evidence="7 9" id="KW-0175">Coiled coil</keyword>
<feature type="region of interest" description="Disordered" evidence="10">
    <location>
        <begin position="1"/>
        <end position="154"/>
    </location>
</feature>
<feature type="compositionally biased region" description="Basic and acidic residues" evidence="10">
    <location>
        <begin position="65"/>
        <end position="76"/>
    </location>
</feature>
<feature type="coiled-coil region" evidence="9">
    <location>
        <begin position="972"/>
        <end position="1006"/>
    </location>
</feature>
<feature type="compositionally biased region" description="Polar residues" evidence="10">
    <location>
        <begin position="812"/>
        <end position="824"/>
    </location>
</feature>
<dbReference type="PANTHER" id="PTHR34031:SF1">
    <property type="entry name" value="CENTROSOMAL PROTEIN OF 162 KDA"/>
    <property type="match status" value="1"/>
</dbReference>
<evidence type="ECO:0000256" key="9">
    <source>
        <dbReference type="SAM" id="Coils"/>
    </source>
</evidence>
<dbReference type="GO" id="GO:0060271">
    <property type="term" value="P:cilium assembly"/>
    <property type="evidence" value="ECO:0007669"/>
    <property type="project" value="TreeGrafter"/>
</dbReference>
<keyword evidence="8" id="KW-0206">Cytoskeleton</keyword>
<protein>
    <recommendedName>
        <fullName evidence="3">Centrosomal protein of 162 kDa</fullName>
    </recommendedName>
</protein>
<proteinExistence type="inferred from homology"/>
<evidence type="ECO:0000256" key="4">
    <source>
        <dbReference type="ARBA" id="ARBA00022490"/>
    </source>
</evidence>
<comment type="subcellular location">
    <subcellularLocation>
        <location evidence="1">Cytoplasm</location>
        <location evidence="1">Cytoskeleton</location>
        <location evidence="1">Microtubule organizing center</location>
        <location evidence="1">Centrosome</location>
        <location evidence="1">Centriole</location>
    </subcellularLocation>
</comment>
<evidence type="ECO:0000256" key="7">
    <source>
        <dbReference type="ARBA" id="ARBA00023054"/>
    </source>
</evidence>
<dbReference type="OrthoDB" id="551463at2759"/>
<gene>
    <name evidence="11" type="ORF">Vretifemale_8741</name>
    <name evidence="12" type="ORF">Vretimale_16551</name>
</gene>
<dbReference type="PANTHER" id="PTHR34031">
    <property type="entry name" value="CENTROSOMAL PROTEIN OF 162 KDA"/>
    <property type="match status" value="1"/>
</dbReference>
<feature type="coiled-coil region" evidence="9">
    <location>
        <begin position="382"/>
        <end position="430"/>
    </location>
</feature>
<sequence length="1107" mass="121334">MSAAQRPTRYSSAGNSGYDDDFEADADELDAELDYAGQASDDEVAGADVTNASVHAGTADVSDDEQPRNNTNEHHSSPAYMQDCSPGHGELQSDRSPVAIAKAPASQLHGSTPQPTPLHGLGHPSYYLRDEVVVESPASPPPPLPPLNPTVSPYLARTSSQEDSAALTAVIAIAPAVAATASSLPSRLPPNYPAPSVNPDVGPRPCTSRGPGNPINAPPGVPVAIHSNATNTSPGTDAVPALALALLQQVSSQGVQQEQQRLAVAISQSVEALRTSEHVRQLQMAVEALTAQLVAAEQGRSTAEGALVELTQRMQEQEKRTNDSWASKLVEKQREVQQLRTKVQQLESQGVKGRLTAASIPANPRGSQHGVGIGSSISPEEAATLRKELEQTELLIRGYQQENEAATRRIKELEESLAAAESRAAEEVLRTERAALLGRDDVGRRNAETATKLARVLALEKELEGVREEAKIREGELKAQLAKLRAEKKALEARAGGVDLKAMAEGDVLVKELREEMDASRQANQALIQDMQAKLKWYAENQELLNKNDDLIAEQQKAIKQLQARLVQYEGSGGKGSAAHRVAAAQARVRELEGQVDHLNKALRSRAPGNSLAAVVAAARPSPEETQLVTELREQVEELEDKLKRKDEEFELQLRSYQQQFEKLKMQYSERACRLEAVSKARGRVKDLERQLEDQKNIFRRRVQELEARLKAAQDSGAEVPSTPAAAPQYQASALQTPTKGQQQTQQAPGTVASRRDDLVPASLLRAREMEIKKLTIELERRSRQVSELHLKLGEAESRNVRLAADLRRAQQSNVMGQSPLTARQRNDVPHEDRPVGASRGARQQLDPLALDQLNGEGVGARQESAELLERLEGHCSNLTVENTNLRGQVQALMQQLSALRQELEARPATAQPVAAETTVVTDLQRKLEAAELALLTVQRSANEAIERGTLAASEHQRTLLRLHDEVAYKESLKWQERLTTLEQELRVAQQRCEQLEVELAVARSRGAGSWFPEASAFAAMERRLDDMARDMAAREAKWRAVLKDTQSMHGIQADVQRRKWESLLATKEAEVHATRAELKALLEEVVQVQQLQTRVVAKQQRQLTTA</sequence>
<dbReference type="Proteomes" id="UP000747110">
    <property type="component" value="Unassembled WGS sequence"/>
</dbReference>
<keyword evidence="5" id="KW-0493">Microtubule</keyword>
<feature type="compositionally biased region" description="Low complexity" evidence="10">
    <location>
        <begin position="736"/>
        <end position="751"/>
    </location>
</feature>
<feature type="compositionally biased region" description="Acidic residues" evidence="10">
    <location>
        <begin position="18"/>
        <end position="33"/>
    </location>
</feature>
<keyword evidence="4" id="KW-0963">Cytoplasm</keyword>
<evidence type="ECO:0000313" key="11">
    <source>
        <dbReference type="EMBL" id="GIL79381.1"/>
    </source>
</evidence>
<feature type="region of interest" description="Disordered" evidence="10">
    <location>
        <begin position="812"/>
        <end position="857"/>
    </location>
</feature>
<feature type="compositionally biased region" description="Pro residues" evidence="10">
    <location>
        <begin position="138"/>
        <end position="148"/>
    </location>
</feature>
<dbReference type="InterPro" id="IPR038774">
    <property type="entry name" value="CEP162-like"/>
</dbReference>
<evidence type="ECO:0000256" key="1">
    <source>
        <dbReference type="ARBA" id="ARBA00004114"/>
    </source>
</evidence>
<keyword evidence="14" id="KW-1185">Reference proteome</keyword>
<evidence type="ECO:0000256" key="10">
    <source>
        <dbReference type="SAM" id="MobiDB-lite"/>
    </source>
</evidence>
<comment type="caution">
    <text evidence="12">The sequence shown here is derived from an EMBL/GenBank/DDBJ whole genome shotgun (WGS) entry which is preliminary data.</text>
</comment>
<accession>A0A8J4GR87</accession>
<feature type="compositionally biased region" description="Basic and acidic residues" evidence="10">
    <location>
        <begin position="825"/>
        <end position="835"/>
    </location>
</feature>
<name>A0A8J4GR87_9CHLO</name>
<feature type="coiled-coil region" evidence="9">
    <location>
        <begin position="1065"/>
        <end position="1092"/>
    </location>
</feature>
<feature type="coiled-coil region" evidence="9">
    <location>
        <begin position="279"/>
        <end position="349"/>
    </location>
</feature>
<feature type="region of interest" description="Disordered" evidence="10">
    <location>
        <begin position="182"/>
        <end position="218"/>
    </location>
</feature>
<keyword evidence="6" id="KW-0970">Cilium biogenesis/degradation</keyword>
<reference evidence="12" key="1">
    <citation type="journal article" date="2021" name="Proc. Natl. Acad. Sci. U.S.A.">
        <title>Three genomes in the algal genus Volvox reveal the fate of a haploid sex-determining region after a transition to homothallism.</title>
        <authorList>
            <person name="Yamamoto K."/>
            <person name="Hamaji T."/>
            <person name="Kawai-Toyooka H."/>
            <person name="Matsuzaki R."/>
            <person name="Takahashi F."/>
            <person name="Nishimura Y."/>
            <person name="Kawachi M."/>
            <person name="Noguchi H."/>
            <person name="Minakuchi Y."/>
            <person name="Umen J.G."/>
            <person name="Toyoda A."/>
            <person name="Nozaki H."/>
        </authorList>
    </citation>
    <scope>NUCLEOTIDE SEQUENCE</scope>
    <source>
        <strain evidence="12">NIES-3785</strain>
        <strain evidence="11">NIES-3786</strain>
    </source>
</reference>
<evidence type="ECO:0000256" key="3">
    <source>
        <dbReference type="ARBA" id="ARBA00021406"/>
    </source>
</evidence>
<organism evidence="12 13">
    <name type="scientific">Volvox reticuliferus</name>
    <dbReference type="NCBI Taxonomy" id="1737510"/>
    <lineage>
        <taxon>Eukaryota</taxon>
        <taxon>Viridiplantae</taxon>
        <taxon>Chlorophyta</taxon>
        <taxon>core chlorophytes</taxon>
        <taxon>Chlorophyceae</taxon>
        <taxon>CS clade</taxon>
        <taxon>Chlamydomonadales</taxon>
        <taxon>Volvocaceae</taxon>
        <taxon>Volvox</taxon>
    </lineage>
</organism>
<evidence type="ECO:0000313" key="13">
    <source>
        <dbReference type="Proteomes" id="UP000722791"/>
    </source>
</evidence>
<dbReference type="GO" id="GO:0005814">
    <property type="term" value="C:centriole"/>
    <property type="evidence" value="ECO:0007669"/>
    <property type="project" value="UniProtKB-SubCell"/>
</dbReference>
<evidence type="ECO:0000256" key="2">
    <source>
        <dbReference type="ARBA" id="ARBA00009485"/>
    </source>
</evidence>